<name>I9PTB7_9BACE</name>
<dbReference type="Gene3D" id="2.160.10.10">
    <property type="entry name" value="Hexapeptide repeat proteins"/>
    <property type="match status" value="1"/>
</dbReference>
<dbReference type="CDD" id="cd04647">
    <property type="entry name" value="LbH_MAT_like"/>
    <property type="match status" value="1"/>
</dbReference>
<dbReference type="Pfam" id="PF14602">
    <property type="entry name" value="Hexapep_2"/>
    <property type="match status" value="1"/>
</dbReference>
<keyword evidence="2" id="KW-1185">Reference proteome</keyword>
<gene>
    <name evidence="1" type="ORF">HMPREF1061_02308</name>
</gene>
<dbReference type="OrthoDB" id="9813230at2"/>
<dbReference type="HOGENOM" id="CLU_051638_6_2_10"/>
<dbReference type="InterPro" id="IPR001451">
    <property type="entry name" value="Hexapep"/>
</dbReference>
<dbReference type="PATRIC" id="fig|997873.3.peg.2409"/>
<dbReference type="EMBL" id="AGXF01000008">
    <property type="protein sequence ID" value="EIY19861.1"/>
    <property type="molecule type" value="Genomic_DNA"/>
</dbReference>
<dbReference type="Proteomes" id="UP000002965">
    <property type="component" value="Unassembled WGS sequence"/>
</dbReference>
<organism evidence="1 2">
    <name type="scientific">Bacteroides caccae CL03T12C61</name>
    <dbReference type="NCBI Taxonomy" id="997873"/>
    <lineage>
        <taxon>Bacteria</taxon>
        <taxon>Pseudomonadati</taxon>
        <taxon>Bacteroidota</taxon>
        <taxon>Bacteroidia</taxon>
        <taxon>Bacteroidales</taxon>
        <taxon>Bacteroidaceae</taxon>
        <taxon>Bacteroides</taxon>
    </lineage>
</organism>
<dbReference type="PANTHER" id="PTHR23416">
    <property type="entry name" value="SIALIC ACID SYNTHASE-RELATED"/>
    <property type="match status" value="1"/>
</dbReference>
<protein>
    <recommendedName>
        <fullName evidence="3">Acyltransferase</fullName>
    </recommendedName>
</protein>
<dbReference type="RefSeq" id="WP_005681325.1">
    <property type="nucleotide sequence ID" value="NZ_CAXUCB010000030.1"/>
</dbReference>
<reference evidence="1 2" key="1">
    <citation type="submission" date="2012-02" db="EMBL/GenBank/DDBJ databases">
        <title>The Genome Sequence of Bacteroides caccae CL03T12C61.</title>
        <authorList>
            <consortium name="The Broad Institute Genome Sequencing Platform"/>
            <person name="Earl A."/>
            <person name="Ward D."/>
            <person name="Feldgarden M."/>
            <person name="Gevers D."/>
            <person name="Zitomersky N.L."/>
            <person name="Coyne M.J."/>
            <person name="Comstock L.E."/>
            <person name="Young S.K."/>
            <person name="Zeng Q."/>
            <person name="Gargeya S."/>
            <person name="Fitzgerald M."/>
            <person name="Haas B."/>
            <person name="Abouelleil A."/>
            <person name="Alvarado L."/>
            <person name="Arachchi H.M."/>
            <person name="Berlin A."/>
            <person name="Chapman S.B."/>
            <person name="Gearin G."/>
            <person name="Goldberg J."/>
            <person name="Griggs A."/>
            <person name="Gujja S."/>
            <person name="Hansen M."/>
            <person name="Heiman D."/>
            <person name="Howarth C."/>
            <person name="Larimer J."/>
            <person name="Lui A."/>
            <person name="MacDonald P.J.P."/>
            <person name="McCowen C."/>
            <person name="Montmayeur A."/>
            <person name="Murphy C."/>
            <person name="Neiman D."/>
            <person name="Pearson M."/>
            <person name="Priest M."/>
            <person name="Roberts A."/>
            <person name="Saif S."/>
            <person name="Shea T."/>
            <person name="Sisk P."/>
            <person name="Stolte C."/>
            <person name="Sykes S."/>
            <person name="Wortman J."/>
            <person name="Nusbaum C."/>
            <person name="Birren B."/>
        </authorList>
    </citation>
    <scope>NUCLEOTIDE SEQUENCE [LARGE SCALE GENOMIC DNA]</scope>
    <source>
        <strain evidence="1 2">CL03T12C61</strain>
    </source>
</reference>
<dbReference type="GeneID" id="75114972"/>
<dbReference type="InterPro" id="IPR011004">
    <property type="entry name" value="Trimer_LpxA-like_sf"/>
</dbReference>
<comment type="caution">
    <text evidence="1">The sequence shown here is derived from an EMBL/GenBank/DDBJ whole genome shotgun (WGS) entry which is preliminary data.</text>
</comment>
<sequence length="225" mass="25615">MIKSVLLFVYHCWYLLRKNIIVKSGDVIFTRIKVAKMNILYLVNIKVRRSKILVEGKFNKVMIKGEMFNSSINVSGESNKIYIGSSTNIQNLNIIIRGRKCICYIGNETSVGGVRIVCMGEKNNVIIGNRCMFSDNIEIWATDSHSIYNKDREIINCSKSIFIEDNIWIGAHSIILKGVHIRKGAVVGMGSVVTKNLEENTINVGNPCRCIRKDILYWRREHTSV</sequence>
<dbReference type="SUPFAM" id="SSF51161">
    <property type="entry name" value="Trimeric LpxA-like enzymes"/>
    <property type="match status" value="1"/>
</dbReference>
<dbReference type="InterPro" id="IPR051159">
    <property type="entry name" value="Hexapeptide_acetyltransf"/>
</dbReference>
<dbReference type="AlphaFoldDB" id="I9PTB7"/>
<evidence type="ECO:0008006" key="3">
    <source>
        <dbReference type="Google" id="ProtNLM"/>
    </source>
</evidence>
<proteinExistence type="predicted"/>
<evidence type="ECO:0000313" key="2">
    <source>
        <dbReference type="Proteomes" id="UP000002965"/>
    </source>
</evidence>
<accession>I9PTB7</accession>
<evidence type="ECO:0000313" key="1">
    <source>
        <dbReference type="EMBL" id="EIY19861.1"/>
    </source>
</evidence>